<keyword evidence="6 9" id="KW-1133">Transmembrane helix</keyword>
<keyword evidence="2 9" id="KW-0813">Transport</keyword>
<dbReference type="GO" id="GO:0043953">
    <property type="term" value="P:protein transport by the Tat complex"/>
    <property type="evidence" value="ECO:0007669"/>
    <property type="project" value="UniProtKB-UniRule"/>
</dbReference>
<evidence type="ECO:0000256" key="1">
    <source>
        <dbReference type="ARBA" id="ARBA00004167"/>
    </source>
</evidence>
<comment type="subunit">
    <text evidence="9">The Tat system comprises two distinct complexes: a TatABC complex, containing multiple copies of TatA, TatB and TatC subunits, and a separate TatA complex, containing only TatA subunits. Substrates initially bind to the TatABC complex, which probably triggers association of the separate TatA complex to form the active translocon.</text>
</comment>
<dbReference type="Proteomes" id="UP000059074">
    <property type="component" value="Unassembled WGS sequence"/>
</dbReference>
<evidence type="ECO:0000256" key="3">
    <source>
        <dbReference type="ARBA" id="ARBA00022475"/>
    </source>
</evidence>
<evidence type="ECO:0000256" key="2">
    <source>
        <dbReference type="ARBA" id="ARBA00022448"/>
    </source>
</evidence>
<comment type="function">
    <text evidence="9">Part of the twin-arginine translocation (Tat) system that transports large folded proteins containing a characteristic twin-arginine motif in their signal peptide across membranes. Together with TatC, TatB is part of a receptor directly interacting with Tat signal peptides. TatB may form an oligomeric binding site that transiently accommodates folded Tat precursor proteins before their translocation.</text>
</comment>
<dbReference type="HAMAP" id="MF_00237">
    <property type="entry name" value="TatB"/>
    <property type="match status" value="1"/>
</dbReference>
<dbReference type="GO" id="GO:0008320">
    <property type="term" value="F:protein transmembrane transporter activity"/>
    <property type="evidence" value="ECO:0007669"/>
    <property type="project" value="UniProtKB-UniRule"/>
</dbReference>
<dbReference type="GO" id="GO:0033281">
    <property type="term" value="C:TAT protein transport complex"/>
    <property type="evidence" value="ECO:0007669"/>
    <property type="project" value="UniProtKB-UniRule"/>
</dbReference>
<evidence type="ECO:0000256" key="10">
    <source>
        <dbReference type="SAM" id="MobiDB-lite"/>
    </source>
</evidence>
<dbReference type="STRING" id="121290.APY04_1456"/>
<dbReference type="InterPro" id="IPR018448">
    <property type="entry name" value="TatB"/>
</dbReference>
<feature type="compositionally biased region" description="Gly residues" evidence="10">
    <location>
        <begin position="127"/>
        <end position="137"/>
    </location>
</feature>
<comment type="caution">
    <text evidence="11">The sequence shown here is derived from an EMBL/GenBank/DDBJ whole genome shotgun (WGS) entry which is preliminary data.</text>
</comment>
<gene>
    <name evidence="9" type="primary">tatB</name>
    <name evidence="11" type="ORF">APY04_1456</name>
</gene>
<keyword evidence="4 9" id="KW-0812">Transmembrane</keyword>
<dbReference type="RefSeq" id="WP_068461048.1">
    <property type="nucleotide sequence ID" value="NZ_JAEFBX010000004.1"/>
</dbReference>
<dbReference type="OrthoDB" id="7206969at2"/>
<keyword evidence="8 9" id="KW-0472">Membrane</keyword>
<dbReference type="InterPro" id="IPR003369">
    <property type="entry name" value="TatA/B/E"/>
</dbReference>
<keyword evidence="7 9" id="KW-0811">Translocation</keyword>
<accession>A0A120CWH3</accession>
<comment type="subcellular location">
    <subcellularLocation>
        <location evidence="9">Cell membrane</location>
        <topology evidence="9">Single-pass membrane protein</topology>
    </subcellularLocation>
    <subcellularLocation>
        <location evidence="1">Membrane</location>
        <topology evidence="1">Single-pass membrane protein</topology>
    </subcellularLocation>
</comment>
<dbReference type="NCBIfam" id="TIGR01410">
    <property type="entry name" value="tatB"/>
    <property type="match status" value="1"/>
</dbReference>
<dbReference type="Gene3D" id="1.20.5.3310">
    <property type="match status" value="1"/>
</dbReference>
<protein>
    <recommendedName>
        <fullName evidence="9">Sec-independent protein translocase protein TatB</fullName>
    </recommendedName>
</protein>
<feature type="compositionally biased region" description="Low complexity" evidence="10">
    <location>
        <begin position="114"/>
        <end position="126"/>
    </location>
</feature>
<proteinExistence type="inferred from homology"/>
<name>A0A120CWH3_HYPSL</name>
<organism evidence="11 12">
    <name type="scientific">Hyphomicrobium sulfonivorans</name>
    <dbReference type="NCBI Taxonomy" id="121290"/>
    <lineage>
        <taxon>Bacteria</taxon>
        <taxon>Pseudomonadati</taxon>
        <taxon>Pseudomonadota</taxon>
        <taxon>Alphaproteobacteria</taxon>
        <taxon>Hyphomicrobiales</taxon>
        <taxon>Hyphomicrobiaceae</taxon>
        <taxon>Hyphomicrobium</taxon>
    </lineage>
</organism>
<dbReference type="AlphaFoldDB" id="A0A120CWH3"/>
<dbReference type="PRINTS" id="PR01506">
    <property type="entry name" value="TATBPROTEIN"/>
</dbReference>
<sequence length="137" mass="14194">MFDLTSSKLLILAVVALIVVGPKDLPILLRTIGKYLGLMRQQAAEFRRHFDEAVRDAELGDLKREFDSVANEVRATMQAGSRAIDQELQSVDKVANGVGTGASVSAAPTPSRPALSSEAAQSSAGGDADGGAGRGAA</sequence>
<evidence type="ECO:0000256" key="6">
    <source>
        <dbReference type="ARBA" id="ARBA00022989"/>
    </source>
</evidence>
<dbReference type="EMBL" id="LMTR01000045">
    <property type="protein sequence ID" value="KWT69373.1"/>
    <property type="molecule type" value="Genomic_DNA"/>
</dbReference>
<dbReference type="PATRIC" id="fig|121290.4.peg.2692"/>
<evidence type="ECO:0000256" key="7">
    <source>
        <dbReference type="ARBA" id="ARBA00023010"/>
    </source>
</evidence>
<dbReference type="PANTHER" id="PTHR33162">
    <property type="entry name" value="SEC-INDEPENDENT PROTEIN TRANSLOCASE PROTEIN TATA, CHLOROPLASTIC"/>
    <property type="match status" value="1"/>
</dbReference>
<keyword evidence="5 9" id="KW-0653">Protein transport</keyword>
<evidence type="ECO:0000256" key="4">
    <source>
        <dbReference type="ARBA" id="ARBA00022692"/>
    </source>
</evidence>
<dbReference type="PANTHER" id="PTHR33162:SF1">
    <property type="entry name" value="SEC-INDEPENDENT PROTEIN TRANSLOCASE PROTEIN TATA, CHLOROPLASTIC"/>
    <property type="match status" value="1"/>
</dbReference>
<evidence type="ECO:0000313" key="11">
    <source>
        <dbReference type="EMBL" id="KWT69373.1"/>
    </source>
</evidence>
<evidence type="ECO:0000256" key="9">
    <source>
        <dbReference type="HAMAP-Rule" id="MF_00237"/>
    </source>
</evidence>
<comment type="similarity">
    <text evidence="9">Belongs to the TatB family.</text>
</comment>
<evidence type="ECO:0000256" key="5">
    <source>
        <dbReference type="ARBA" id="ARBA00022927"/>
    </source>
</evidence>
<keyword evidence="3 9" id="KW-1003">Cell membrane</keyword>
<evidence type="ECO:0000313" key="12">
    <source>
        <dbReference type="Proteomes" id="UP000059074"/>
    </source>
</evidence>
<reference evidence="11 12" key="1">
    <citation type="submission" date="2015-10" db="EMBL/GenBank/DDBJ databases">
        <title>Transcriptomic analysis of a linuron degrading triple-species bacterial consortium.</title>
        <authorList>
            <person name="Albers P."/>
        </authorList>
    </citation>
    <scope>NUCLEOTIDE SEQUENCE [LARGE SCALE GENOMIC DNA]</scope>
    <source>
        <strain evidence="11 12">WDL6</strain>
    </source>
</reference>
<evidence type="ECO:0000256" key="8">
    <source>
        <dbReference type="ARBA" id="ARBA00023136"/>
    </source>
</evidence>
<keyword evidence="12" id="KW-1185">Reference proteome</keyword>
<dbReference type="Pfam" id="PF02416">
    <property type="entry name" value="TatA_B_E"/>
    <property type="match status" value="1"/>
</dbReference>
<feature type="region of interest" description="Disordered" evidence="10">
    <location>
        <begin position="99"/>
        <end position="137"/>
    </location>
</feature>